<dbReference type="EMBL" id="UOFV01000289">
    <property type="protein sequence ID" value="VAX02108.1"/>
    <property type="molecule type" value="Genomic_DNA"/>
</dbReference>
<protein>
    <submittedName>
        <fullName evidence="1">PUTATIVE ZINC PROTEASE PROTEIN</fullName>
    </submittedName>
</protein>
<feature type="non-terminal residue" evidence="1">
    <location>
        <position position="145"/>
    </location>
</feature>
<dbReference type="GO" id="GO:0006508">
    <property type="term" value="P:proteolysis"/>
    <property type="evidence" value="ECO:0007669"/>
    <property type="project" value="UniProtKB-KW"/>
</dbReference>
<dbReference type="InterPro" id="IPR014553">
    <property type="entry name" value="Aminopept"/>
</dbReference>
<accession>A0A3B1ARU6</accession>
<dbReference type="GO" id="GO:0008233">
    <property type="term" value="F:peptidase activity"/>
    <property type="evidence" value="ECO:0007669"/>
    <property type="project" value="UniProtKB-KW"/>
</dbReference>
<name>A0A3B1ARU6_9ZZZZ</name>
<sequence length="145" mass="16277">MKLLFIHSVLMRRTLLLCILLVVSGCATLGYYGQSIGGQWEVWDKSKSIDEILAAPDTADPLREKLQMVLNVRDFASSELALPDNDSYRSYADLQRPFVVWNVFAAKPFELNLKRWCFPFAGCVGYRGYFAQADAQAFADQLAAG</sequence>
<keyword evidence="1" id="KW-0378">Hydrolase</keyword>
<keyword evidence="1" id="KW-0645">Protease</keyword>
<evidence type="ECO:0000313" key="1">
    <source>
        <dbReference type="EMBL" id="VAX02108.1"/>
    </source>
</evidence>
<dbReference type="Pfam" id="PF10023">
    <property type="entry name" value="Aminopep"/>
    <property type="match status" value="1"/>
</dbReference>
<dbReference type="PROSITE" id="PS51257">
    <property type="entry name" value="PROKAR_LIPOPROTEIN"/>
    <property type="match status" value="1"/>
</dbReference>
<dbReference type="AlphaFoldDB" id="A0A3B1ARU6"/>
<organism evidence="1">
    <name type="scientific">hydrothermal vent metagenome</name>
    <dbReference type="NCBI Taxonomy" id="652676"/>
    <lineage>
        <taxon>unclassified sequences</taxon>
        <taxon>metagenomes</taxon>
        <taxon>ecological metagenomes</taxon>
    </lineage>
</organism>
<proteinExistence type="predicted"/>
<reference evidence="1" key="1">
    <citation type="submission" date="2018-06" db="EMBL/GenBank/DDBJ databases">
        <authorList>
            <person name="Zhirakovskaya E."/>
        </authorList>
    </citation>
    <scope>NUCLEOTIDE SEQUENCE</scope>
</reference>
<gene>
    <name evidence="1" type="ORF">MNBD_GAMMA19-46</name>
</gene>